<evidence type="ECO:0000313" key="3">
    <source>
        <dbReference type="Proteomes" id="UP000287651"/>
    </source>
</evidence>
<proteinExistence type="predicted"/>
<accession>A0A426Y1S7</accession>
<gene>
    <name evidence="2" type="ORF">B296_00015461</name>
</gene>
<reference evidence="2 3" key="1">
    <citation type="journal article" date="2014" name="Agronomy (Basel)">
        <title>A Draft Genome Sequence for Ensete ventricosum, the Drought-Tolerant Tree Against Hunger.</title>
        <authorList>
            <person name="Harrison J."/>
            <person name="Moore K.A."/>
            <person name="Paszkiewicz K."/>
            <person name="Jones T."/>
            <person name="Grant M."/>
            <person name="Ambacheew D."/>
            <person name="Muzemil S."/>
            <person name="Studholme D.J."/>
        </authorList>
    </citation>
    <scope>NUCLEOTIDE SEQUENCE [LARGE SCALE GENOMIC DNA]</scope>
</reference>
<dbReference type="Proteomes" id="UP000287651">
    <property type="component" value="Unassembled WGS sequence"/>
</dbReference>
<sequence length="204" mass="22183">PGQRPYHSCPGGFSTSIDALEVGLRFPLHPVIGEWLRWSGAPFPTTRVGRRFLFVSRRRGGDFDVEWLAHPISNVPPNLSDEETNLIGQLKDILSASQAIRSLTEEWLVEAGLSPASRGMPYFSTYEFRCLISLLMIGFAEMVSMSMMCDNPRTGGGHPGAVPSIPASAPPPPLASRIKSGSVSEVQEIPIEEAGGVPKVSRKR</sequence>
<comment type="caution">
    <text evidence="2">The sequence shown here is derived from an EMBL/GenBank/DDBJ whole genome shotgun (WGS) entry which is preliminary data.</text>
</comment>
<protein>
    <submittedName>
        <fullName evidence="2">Uncharacterized protein</fullName>
    </submittedName>
</protein>
<dbReference type="EMBL" id="AMZH03015645">
    <property type="protein sequence ID" value="RRT45723.1"/>
    <property type="molecule type" value="Genomic_DNA"/>
</dbReference>
<feature type="non-terminal residue" evidence="2">
    <location>
        <position position="1"/>
    </location>
</feature>
<feature type="region of interest" description="Disordered" evidence="1">
    <location>
        <begin position="155"/>
        <end position="204"/>
    </location>
</feature>
<evidence type="ECO:0000313" key="2">
    <source>
        <dbReference type="EMBL" id="RRT45723.1"/>
    </source>
</evidence>
<name>A0A426Y1S7_ENSVE</name>
<dbReference type="AlphaFoldDB" id="A0A426Y1S7"/>
<organism evidence="2 3">
    <name type="scientific">Ensete ventricosum</name>
    <name type="common">Abyssinian banana</name>
    <name type="synonym">Musa ensete</name>
    <dbReference type="NCBI Taxonomy" id="4639"/>
    <lineage>
        <taxon>Eukaryota</taxon>
        <taxon>Viridiplantae</taxon>
        <taxon>Streptophyta</taxon>
        <taxon>Embryophyta</taxon>
        <taxon>Tracheophyta</taxon>
        <taxon>Spermatophyta</taxon>
        <taxon>Magnoliopsida</taxon>
        <taxon>Liliopsida</taxon>
        <taxon>Zingiberales</taxon>
        <taxon>Musaceae</taxon>
        <taxon>Ensete</taxon>
    </lineage>
</organism>
<evidence type="ECO:0000256" key="1">
    <source>
        <dbReference type="SAM" id="MobiDB-lite"/>
    </source>
</evidence>